<dbReference type="EMBL" id="AP024412">
    <property type="protein sequence ID" value="BCR35402.1"/>
    <property type="molecule type" value="Genomic_DNA"/>
</dbReference>
<organism evidence="2 3">
    <name type="scientific">Mariniplasma anaerobium</name>
    <dbReference type="NCBI Taxonomy" id="2735436"/>
    <lineage>
        <taxon>Bacteria</taxon>
        <taxon>Bacillati</taxon>
        <taxon>Mycoplasmatota</taxon>
        <taxon>Mollicutes</taxon>
        <taxon>Acholeplasmatales</taxon>
        <taxon>Acholeplasmataceae</taxon>
        <taxon>Mariniplasma</taxon>
    </lineage>
</organism>
<dbReference type="KEGG" id="manr:MPAN_002950"/>
<name>A0A7U9TI85_9MOLU</name>
<proteinExistence type="predicted"/>
<evidence type="ECO:0000313" key="3">
    <source>
        <dbReference type="Proteomes" id="UP000620133"/>
    </source>
</evidence>
<keyword evidence="3" id="KW-1185">Reference proteome</keyword>
<dbReference type="GO" id="GO:0005886">
    <property type="term" value="C:plasma membrane"/>
    <property type="evidence" value="ECO:0007669"/>
    <property type="project" value="TreeGrafter"/>
</dbReference>
<dbReference type="Pfam" id="PF03733">
    <property type="entry name" value="YccF"/>
    <property type="match status" value="2"/>
</dbReference>
<dbReference type="RefSeq" id="WP_176239682.1">
    <property type="nucleotide sequence ID" value="NZ_AP024412.1"/>
</dbReference>
<dbReference type="PANTHER" id="PTHR42903">
    <property type="entry name" value="INNER MEMBRANE PROTEIN YCCF"/>
    <property type="match status" value="1"/>
</dbReference>
<dbReference type="InterPro" id="IPR052937">
    <property type="entry name" value="Inner_membrane_protein"/>
</dbReference>
<dbReference type="AlphaFoldDB" id="A0A7U9TI85"/>
<dbReference type="PANTHER" id="PTHR42903:SF1">
    <property type="entry name" value="INNER MEMBRANE PROTEIN YCCF"/>
    <property type="match status" value="1"/>
</dbReference>
<sequence>MRLLGNIIWFVFGGFIASILWVILGVLLAITIIGLPLASQCFKFAELVLTPFGKDVRLNFDKHPIANLIWVIFFGWEMAIGYLGIALFFAVTIIGIPFAIQWAKLTKLALFPFGSKIR</sequence>
<feature type="domain" description="Inner membrane component" evidence="1">
    <location>
        <begin position="65"/>
        <end position="114"/>
    </location>
</feature>
<protein>
    <recommendedName>
        <fullName evidence="1">Inner membrane component domain-containing protein</fullName>
    </recommendedName>
</protein>
<evidence type="ECO:0000259" key="1">
    <source>
        <dbReference type="Pfam" id="PF03733"/>
    </source>
</evidence>
<accession>A0A7U9TI85</accession>
<evidence type="ECO:0000313" key="2">
    <source>
        <dbReference type="EMBL" id="BCR35402.1"/>
    </source>
</evidence>
<dbReference type="InterPro" id="IPR005185">
    <property type="entry name" value="YccF"/>
</dbReference>
<reference evidence="2" key="1">
    <citation type="submission" date="2021-01" db="EMBL/GenBank/DDBJ databases">
        <title>Draft genome sequence of Acholeplasmataceae bacterium strain Mahy22.</title>
        <authorList>
            <person name="Watanabe M."/>
            <person name="Kojima H."/>
            <person name="Fukui M."/>
        </authorList>
    </citation>
    <scope>NUCLEOTIDE SEQUENCE</scope>
    <source>
        <strain evidence="2">Mahy22</strain>
    </source>
</reference>
<feature type="domain" description="Inner membrane component" evidence="1">
    <location>
        <begin position="4"/>
        <end position="54"/>
    </location>
</feature>
<gene>
    <name evidence="2" type="ORF">MPAN_002950</name>
</gene>
<dbReference type="NCBIfam" id="NF008740">
    <property type="entry name" value="PRK11770.1-2"/>
    <property type="match status" value="1"/>
</dbReference>
<dbReference type="Proteomes" id="UP000620133">
    <property type="component" value="Chromosome"/>
</dbReference>